<dbReference type="Proteomes" id="UP001221142">
    <property type="component" value="Unassembled WGS sequence"/>
</dbReference>
<gene>
    <name evidence="2" type="ORF">FB45DRAFT_942277</name>
</gene>
<proteinExistence type="predicted"/>
<feature type="region of interest" description="Disordered" evidence="1">
    <location>
        <begin position="1"/>
        <end position="38"/>
    </location>
</feature>
<protein>
    <submittedName>
        <fullName evidence="2">Uncharacterized protein</fullName>
    </submittedName>
</protein>
<dbReference type="AlphaFoldDB" id="A0AAD7B5Z9"/>
<comment type="caution">
    <text evidence="2">The sequence shown here is derived from an EMBL/GenBank/DDBJ whole genome shotgun (WGS) entry which is preliminary data.</text>
</comment>
<evidence type="ECO:0000313" key="2">
    <source>
        <dbReference type="EMBL" id="KAJ7611009.1"/>
    </source>
</evidence>
<name>A0AAD7B5Z9_9AGAR</name>
<keyword evidence="3" id="KW-1185">Reference proteome</keyword>
<sequence>MTLSSESESSSQTMTTSATQEDVTGFKNSEEQPTVSEERLAELCSMRDKLMKDIVLNSELTQEIVDRVQKEHNFKDPDSENLTREELFALDDAISAAIRDATSPGQRAWDNWRASLREGEYDAMIAFTQSQMWAAHSLNTIDIPCCEYDSDSEDDIL</sequence>
<evidence type="ECO:0000313" key="3">
    <source>
        <dbReference type="Proteomes" id="UP001221142"/>
    </source>
</evidence>
<accession>A0AAD7B5Z9</accession>
<evidence type="ECO:0000256" key="1">
    <source>
        <dbReference type="SAM" id="MobiDB-lite"/>
    </source>
</evidence>
<feature type="compositionally biased region" description="Low complexity" evidence="1">
    <location>
        <begin position="1"/>
        <end position="20"/>
    </location>
</feature>
<dbReference type="EMBL" id="JARKIF010000034">
    <property type="protein sequence ID" value="KAJ7611009.1"/>
    <property type="molecule type" value="Genomic_DNA"/>
</dbReference>
<organism evidence="2 3">
    <name type="scientific">Roridomyces roridus</name>
    <dbReference type="NCBI Taxonomy" id="1738132"/>
    <lineage>
        <taxon>Eukaryota</taxon>
        <taxon>Fungi</taxon>
        <taxon>Dikarya</taxon>
        <taxon>Basidiomycota</taxon>
        <taxon>Agaricomycotina</taxon>
        <taxon>Agaricomycetes</taxon>
        <taxon>Agaricomycetidae</taxon>
        <taxon>Agaricales</taxon>
        <taxon>Marasmiineae</taxon>
        <taxon>Mycenaceae</taxon>
        <taxon>Roridomyces</taxon>
    </lineage>
</organism>
<reference evidence="2" key="1">
    <citation type="submission" date="2023-03" db="EMBL/GenBank/DDBJ databases">
        <title>Massive genome expansion in bonnet fungi (Mycena s.s.) driven by repeated elements and novel gene families across ecological guilds.</title>
        <authorList>
            <consortium name="Lawrence Berkeley National Laboratory"/>
            <person name="Harder C.B."/>
            <person name="Miyauchi S."/>
            <person name="Viragh M."/>
            <person name="Kuo A."/>
            <person name="Thoen E."/>
            <person name="Andreopoulos B."/>
            <person name="Lu D."/>
            <person name="Skrede I."/>
            <person name="Drula E."/>
            <person name="Henrissat B."/>
            <person name="Morin E."/>
            <person name="Kohler A."/>
            <person name="Barry K."/>
            <person name="LaButti K."/>
            <person name="Morin E."/>
            <person name="Salamov A."/>
            <person name="Lipzen A."/>
            <person name="Mereny Z."/>
            <person name="Hegedus B."/>
            <person name="Baldrian P."/>
            <person name="Stursova M."/>
            <person name="Weitz H."/>
            <person name="Taylor A."/>
            <person name="Grigoriev I.V."/>
            <person name="Nagy L.G."/>
            <person name="Martin F."/>
            <person name="Kauserud H."/>
        </authorList>
    </citation>
    <scope>NUCLEOTIDE SEQUENCE</scope>
    <source>
        <strain evidence="2">9284</strain>
    </source>
</reference>